<reference evidence="3 4" key="1">
    <citation type="submission" date="2013-05" db="EMBL/GenBank/DDBJ databases">
        <title>Genome sequence of Streptomyces sparsogenes DSM 40356.</title>
        <authorList>
            <person name="Coyne S."/>
            <person name="Seebeck F.P."/>
        </authorList>
    </citation>
    <scope>NUCLEOTIDE SEQUENCE [LARGE SCALE GENOMIC DNA]</scope>
    <source>
        <strain evidence="3 4">DSM 40356</strain>
    </source>
</reference>
<evidence type="ECO:0000313" key="3">
    <source>
        <dbReference type="EMBL" id="OMI38987.1"/>
    </source>
</evidence>
<organism evidence="3 4">
    <name type="scientific">Streptomyces sparsogenes DSM 40356</name>
    <dbReference type="NCBI Taxonomy" id="1331668"/>
    <lineage>
        <taxon>Bacteria</taxon>
        <taxon>Bacillati</taxon>
        <taxon>Actinomycetota</taxon>
        <taxon>Actinomycetes</taxon>
        <taxon>Kitasatosporales</taxon>
        <taxon>Streptomycetaceae</taxon>
        <taxon>Streptomyces</taxon>
    </lineage>
</organism>
<dbReference type="InterPro" id="IPR010427">
    <property type="entry name" value="DUF1023"/>
</dbReference>
<sequence>MDYLTLRSLKPSEFEGAARGYRTLGDMASQAKDDIEQQVTAGMRKSLKGKAVDEAVRQLRQLSANFHYTQVECALITTALNSLAHELRAAKNRLDAAVEDAAAAKFTVHSDGSVSYPPAGDNVDGKVPEGGTVKCSASGEPTRNPIDPAGDANDTAEALQRQASNHHDNPNYGRALSIANRIAQAVHQATRADEKWAPELRKLKADDDLVVADEDWADAKRDVGGVRRSAKEYLDGIKAPPKDGSPEENAAWWKGLSKEEQDACVALDPAGLGKLDGLPAAVRDEANRTVLAETRAEINLKLDEFDKNRPEPEKYEQKWDNINQVPVQGEKQVTLAWKAWDRERSRIAEPLMGIKAIQRRFDRTGEDGLPEAYLLGFSPEGRGRAVIANGNPDDADHIAVYTPGTGASLSNSKGDINRGVNLWKTSHPLTDQEVSTITWIGYDAPPEVFPDATQDKYADGAVDAYGQFIDGLNAANKAGSDAHITAIAHSYGTTVIGAAAQEGRIGVDDIVFAGSPGARVDNAAELGVDKGHVWNEHARGDNSVSEAGRHFHGGGLPGIDPSDPIFGANQMATDTEGHSGYWDYDDGKHKPSLSLENQGWVIVGDYDNVKMKPREDGSLLPVDWREPSAWGL</sequence>
<evidence type="ECO:0000256" key="1">
    <source>
        <dbReference type="SAM" id="MobiDB-lite"/>
    </source>
</evidence>
<protein>
    <recommendedName>
        <fullName evidence="2">DUF1023 domain-containing protein</fullName>
    </recommendedName>
</protein>
<name>A0A1R1SL77_9ACTN</name>
<dbReference type="EMBL" id="ASQP01000189">
    <property type="protein sequence ID" value="OMI38987.1"/>
    <property type="molecule type" value="Genomic_DNA"/>
</dbReference>
<dbReference type="InterPro" id="IPR029058">
    <property type="entry name" value="AB_hydrolase_fold"/>
</dbReference>
<feature type="domain" description="DUF1023" evidence="2">
    <location>
        <begin position="379"/>
        <end position="541"/>
    </location>
</feature>
<evidence type="ECO:0000259" key="2">
    <source>
        <dbReference type="Pfam" id="PF06259"/>
    </source>
</evidence>
<gene>
    <name evidence="3" type="ORF">SPAR_13235</name>
</gene>
<dbReference type="AlphaFoldDB" id="A0A1R1SL77"/>
<dbReference type="Proteomes" id="UP000186168">
    <property type="component" value="Unassembled WGS sequence"/>
</dbReference>
<accession>A0A1R1SL77</accession>
<dbReference type="SUPFAM" id="SSF53474">
    <property type="entry name" value="alpha/beta-Hydrolases"/>
    <property type="match status" value="1"/>
</dbReference>
<dbReference type="Pfam" id="PF06259">
    <property type="entry name" value="Abhydrolase_8"/>
    <property type="match status" value="1"/>
</dbReference>
<dbReference type="STRING" id="67365.GCA_001704635_06371"/>
<keyword evidence="4" id="KW-1185">Reference proteome</keyword>
<feature type="region of interest" description="Disordered" evidence="1">
    <location>
        <begin position="112"/>
        <end position="155"/>
    </location>
</feature>
<comment type="caution">
    <text evidence="3">The sequence shown here is derived from an EMBL/GenBank/DDBJ whole genome shotgun (WGS) entry which is preliminary data.</text>
</comment>
<evidence type="ECO:0000313" key="4">
    <source>
        <dbReference type="Proteomes" id="UP000186168"/>
    </source>
</evidence>
<proteinExistence type="predicted"/>